<dbReference type="OrthoDB" id="4682787at2759"/>
<reference evidence="2" key="1">
    <citation type="submission" date="2021-03" db="EMBL/GenBank/DDBJ databases">
        <authorList>
            <person name="Tagirdzhanova G."/>
        </authorList>
    </citation>
    <scope>NUCLEOTIDE SEQUENCE</scope>
</reference>
<dbReference type="Proteomes" id="UP000664521">
    <property type="component" value="Unassembled WGS sequence"/>
</dbReference>
<comment type="caution">
    <text evidence="2">The sequence shown here is derived from an EMBL/GenBank/DDBJ whole genome shotgun (WGS) entry which is preliminary data.</text>
</comment>
<protein>
    <submittedName>
        <fullName evidence="2">Uncharacterized protein</fullName>
    </submittedName>
</protein>
<feature type="compositionally biased region" description="Basic and acidic residues" evidence="1">
    <location>
        <begin position="124"/>
        <end position="137"/>
    </location>
</feature>
<feature type="compositionally biased region" description="Basic and acidic residues" evidence="1">
    <location>
        <begin position="84"/>
        <end position="96"/>
    </location>
</feature>
<dbReference type="EMBL" id="CAJPDS010000162">
    <property type="protein sequence ID" value="CAF9940772.1"/>
    <property type="molecule type" value="Genomic_DNA"/>
</dbReference>
<evidence type="ECO:0000256" key="1">
    <source>
        <dbReference type="SAM" id="MobiDB-lite"/>
    </source>
</evidence>
<keyword evidence="3" id="KW-1185">Reference proteome</keyword>
<name>A0A8H3PH80_9LECA</name>
<proteinExistence type="predicted"/>
<feature type="region of interest" description="Disordered" evidence="1">
    <location>
        <begin position="82"/>
        <end position="137"/>
    </location>
</feature>
<dbReference type="AlphaFoldDB" id="A0A8H3PH80"/>
<gene>
    <name evidence="2" type="ORF">HETSPECPRED_002634</name>
</gene>
<evidence type="ECO:0000313" key="2">
    <source>
        <dbReference type="EMBL" id="CAF9940772.1"/>
    </source>
</evidence>
<accession>A0A8H3PH80</accession>
<evidence type="ECO:0000313" key="3">
    <source>
        <dbReference type="Proteomes" id="UP000664521"/>
    </source>
</evidence>
<organism evidence="2 3">
    <name type="scientific">Heterodermia speciosa</name>
    <dbReference type="NCBI Taxonomy" id="116794"/>
    <lineage>
        <taxon>Eukaryota</taxon>
        <taxon>Fungi</taxon>
        <taxon>Dikarya</taxon>
        <taxon>Ascomycota</taxon>
        <taxon>Pezizomycotina</taxon>
        <taxon>Lecanoromycetes</taxon>
        <taxon>OSLEUM clade</taxon>
        <taxon>Lecanoromycetidae</taxon>
        <taxon>Caliciales</taxon>
        <taxon>Physciaceae</taxon>
        <taxon>Heterodermia</taxon>
    </lineage>
</organism>
<sequence length="137" mass="15235">MGFGMITGISALIRTIEASSNLHTSPTDIFFTSILGLMWAGTERNIAIMIASIPAIRPLAEPFMRLGSRTLSYGQKLKSQQRSYEMENHESFKKIAGENNSNTGVENSELRGKPNGNLQNLSTSEERILTSREHEYV</sequence>